<sequence>MVSHDLRRATPSPSTDNRAGDHGTETAGRRQRNCRPCGRGRPARGPRDPAGRPGAPPPAVRGARHRHRPHRPSDPQEAHVTPVTHGSRSPRSLAARLCLLARAPESVRTGTGGPEGPDGPDRLPPLVRAGALTELARRGLLTDDGGVVTPDLDARTDDPALDDLLELITESPPHGWRDWVTRHAGTTLDAVQAGLAEEGALRVVSRRWLGLLPPRDYALVDGEAARALRADARRVLHGREPVARVAPEDAALAVLAAAAGLTGVVPAEDRITCGRRLGELARRAGQCGPAGGPAAVAPVRAVAEVRAGLAAAVAAPEEPAAASAAGG</sequence>
<dbReference type="InterPro" id="IPR038261">
    <property type="entry name" value="GPP34-like_sf"/>
</dbReference>
<dbReference type="GO" id="GO:0070273">
    <property type="term" value="F:phosphatidylinositol-4-phosphate binding"/>
    <property type="evidence" value="ECO:0007669"/>
    <property type="project" value="InterPro"/>
</dbReference>
<feature type="region of interest" description="Disordered" evidence="5">
    <location>
        <begin position="1"/>
        <end position="91"/>
    </location>
</feature>
<evidence type="ECO:0000256" key="3">
    <source>
        <dbReference type="ARBA" id="ARBA00023121"/>
    </source>
</evidence>
<feature type="compositionally biased region" description="Basic and acidic residues" evidence="5">
    <location>
        <begin position="18"/>
        <end position="28"/>
    </location>
</feature>
<dbReference type="Gene3D" id="1.10.3630.10">
    <property type="entry name" value="yeast vps74-n-term truncation variant domain like"/>
    <property type="match status" value="1"/>
</dbReference>
<dbReference type="AlphaFoldDB" id="A0A3R7HAV2"/>
<accession>A0A3R7HAV2</accession>
<keyword evidence="3" id="KW-0446">Lipid-binding</keyword>
<comment type="caution">
    <text evidence="6">The sequence shown here is derived from an EMBL/GenBank/DDBJ whole genome shotgun (WGS) entry which is preliminary data.</text>
</comment>
<comment type="subcellular location">
    <subcellularLocation>
        <location evidence="1">Golgi apparatus membrane</location>
        <topology evidence="1">Peripheral membrane protein</topology>
        <orientation evidence="1">Cytoplasmic side</orientation>
    </subcellularLocation>
</comment>
<name>A0A3R7HAV2_9ACTN</name>
<dbReference type="Pfam" id="PF05719">
    <property type="entry name" value="GPP34"/>
    <property type="match status" value="1"/>
</dbReference>
<evidence type="ECO:0000256" key="5">
    <source>
        <dbReference type="SAM" id="MobiDB-lite"/>
    </source>
</evidence>
<feature type="region of interest" description="Disordered" evidence="5">
    <location>
        <begin position="105"/>
        <end position="124"/>
    </location>
</feature>
<dbReference type="Proteomes" id="UP000028058">
    <property type="component" value="Unassembled WGS sequence"/>
</dbReference>
<evidence type="ECO:0000256" key="4">
    <source>
        <dbReference type="ARBA" id="ARBA00023136"/>
    </source>
</evidence>
<dbReference type="EMBL" id="JNAD02000012">
    <property type="protein sequence ID" value="RKM92823.1"/>
    <property type="molecule type" value="Genomic_DNA"/>
</dbReference>
<dbReference type="OrthoDB" id="4717569at2"/>
<evidence type="ECO:0000256" key="2">
    <source>
        <dbReference type="ARBA" id="ARBA00023034"/>
    </source>
</evidence>
<protein>
    <submittedName>
        <fullName evidence="6">GPP34 family phosphoprotein</fullName>
    </submittedName>
</protein>
<dbReference type="GO" id="GO:0012505">
    <property type="term" value="C:endomembrane system"/>
    <property type="evidence" value="ECO:0007669"/>
    <property type="project" value="UniProtKB-ARBA"/>
</dbReference>
<dbReference type="GO" id="GO:0005737">
    <property type="term" value="C:cytoplasm"/>
    <property type="evidence" value="ECO:0007669"/>
    <property type="project" value="UniProtKB-ARBA"/>
</dbReference>
<evidence type="ECO:0000313" key="7">
    <source>
        <dbReference type="Proteomes" id="UP000028058"/>
    </source>
</evidence>
<evidence type="ECO:0000313" key="6">
    <source>
        <dbReference type="EMBL" id="RKM92823.1"/>
    </source>
</evidence>
<proteinExistence type="predicted"/>
<reference evidence="6 7" key="1">
    <citation type="journal article" date="2014" name="Genome Announc.">
        <title>Draft Genome Sequence of Streptomyces fradiae ATCC 19609, a Strain Highly Sensitive to Antibiotics.</title>
        <authorList>
            <person name="Bekker O.B."/>
            <person name="Klimina K.M."/>
            <person name="Vatlin A.A."/>
            <person name="Zakharevich N.V."/>
            <person name="Kasianov A.S."/>
            <person name="Danilenko V.N."/>
        </authorList>
    </citation>
    <scope>NUCLEOTIDE SEQUENCE [LARGE SCALE GENOMIC DNA]</scope>
    <source>
        <strain evidence="6 7">ATCC 19609</strain>
    </source>
</reference>
<organism evidence="6 7">
    <name type="scientific">Streptomyces xinghaiensis</name>
    <dbReference type="NCBI Taxonomy" id="1038928"/>
    <lineage>
        <taxon>Bacteria</taxon>
        <taxon>Bacillati</taxon>
        <taxon>Actinomycetota</taxon>
        <taxon>Actinomycetes</taxon>
        <taxon>Kitasatosporales</taxon>
        <taxon>Streptomycetaceae</taxon>
        <taxon>Streptomyces</taxon>
    </lineage>
</organism>
<keyword evidence="4" id="KW-0472">Membrane</keyword>
<keyword evidence="7" id="KW-1185">Reference proteome</keyword>
<evidence type="ECO:0000256" key="1">
    <source>
        <dbReference type="ARBA" id="ARBA00004255"/>
    </source>
</evidence>
<gene>
    <name evidence="6" type="ORF">SFRA_023165</name>
</gene>
<dbReference type="InterPro" id="IPR008628">
    <property type="entry name" value="GPP34-like"/>
</dbReference>
<keyword evidence="2" id="KW-0333">Golgi apparatus</keyword>